<reference evidence="2 3" key="1">
    <citation type="submission" date="2019-09" db="EMBL/GenBank/DDBJ databases">
        <title>FDA dAtabase for Regulatory Grade micrObial Sequences (FDA-ARGOS): Supporting development and validation of Infectious Disease Dx tests.</title>
        <authorList>
            <person name="Sciortino C."/>
            <person name="Tallon L."/>
            <person name="Sadzewicz L."/>
            <person name="Vavikolanu K."/>
            <person name="Mehta A."/>
            <person name="Aluvathingal J."/>
            <person name="Nadendla S."/>
            <person name="Nandy P."/>
            <person name="Geyer C."/>
            <person name="Yan Y."/>
            <person name="Sichtig H."/>
        </authorList>
    </citation>
    <scope>NUCLEOTIDE SEQUENCE [LARGE SCALE GENOMIC DNA]</scope>
    <source>
        <strain evidence="2 3">FDAARGOS_664</strain>
    </source>
</reference>
<dbReference type="EMBL" id="CP044065">
    <property type="protein sequence ID" value="QET01759.1"/>
    <property type="molecule type" value="Genomic_DNA"/>
</dbReference>
<feature type="domain" description="Helix-turn-helix" evidence="1">
    <location>
        <begin position="9"/>
        <end position="53"/>
    </location>
</feature>
<evidence type="ECO:0000313" key="3">
    <source>
        <dbReference type="Proteomes" id="UP000322822"/>
    </source>
</evidence>
<proteinExistence type="predicted"/>
<dbReference type="AlphaFoldDB" id="A0A5P2H340"/>
<sequence>MCAMHGNTYTVEEVARQLKLHVKTVLRHIKEGRLRASKIGKSYRISGKDLDGFAGLAAPTSEQGRVVVRTTSIIDVPKISATFADRIAISLQALLISRQERDGPMHVDTVYNPLEGDLKIIVVGSPKDAATVLEALASFLDAAR</sequence>
<dbReference type="InterPro" id="IPR009061">
    <property type="entry name" value="DNA-bd_dom_put_sf"/>
</dbReference>
<protein>
    <submittedName>
        <fullName evidence="2">Helix-turn-helix domain-containing protein</fullName>
    </submittedName>
</protein>
<dbReference type="InterPro" id="IPR041657">
    <property type="entry name" value="HTH_17"/>
</dbReference>
<accession>A0A5P2H340</accession>
<dbReference type="NCBIfam" id="TIGR01764">
    <property type="entry name" value="excise"/>
    <property type="match status" value="1"/>
</dbReference>
<dbReference type="GO" id="GO:0003677">
    <property type="term" value="F:DNA binding"/>
    <property type="evidence" value="ECO:0007669"/>
    <property type="project" value="InterPro"/>
</dbReference>
<dbReference type="OrthoDB" id="9805928at2"/>
<evidence type="ECO:0000259" key="1">
    <source>
        <dbReference type="Pfam" id="PF12728"/>
    </source>
</evidence>
<organism evidence="2 3">
    <name type="scientific">Cupriavidus pauculus</name>
    <dbReference type="NCBI Taxonomy" id="82633"/>
    <lineage>
        <taxon>Bacteria</taxon>
        <taxon>Pseudomonadati</taxon>
        <taxon>Pseudomonadota</taxon>
        <taxon>Betaproteobacteria</taxon>
        <taxon>Burkholderiales</taxon>
        <taxon>Burkholderiaceae</taxon>
        <taxon>Cupriavidus</taxon>
    </lineage>
</organism>
<dbReference type="Proteomes" id="UP000322822">
    <property type="component" value="Chromosome 1"/>
</dbReference>
<dbReference type="SUPFAM" id="SSF46955">
    <property type="entry name" value="Putative DNA-binding domain"/>
    <property type="match status" value="1"/>
</dbReference>
<evidence type="ECO:0000313" key="2">
    <source>
        <dbReference type="EMBL" id="QET01759.1"/>
    </source>
</evidence>
<name>A0A5P2H340_9BURK</name>
<dbReference type="Pfam" id="PF12728">
    <property type="entry name" value="HTH_17"/>
    <property type="match status" value="1"/>
</dbReference>
<gene>
    <name evidence="2" type="ORF">FOB72_06675</name>
</gene>
<dbReference type="InterPro" id="IPR010093">
    <property type="entry name" value="SinI_DNA-bd"/>
</dbReference>